<dbReference type="InterPro" id="IPR050712">
    <property type="entry name" value="NAD(P)H-dep_reductase"/>
</dbReference>
<keyword evidence="3" id="KW-1185">Reference proteome</keyword>
<dbReference type="GO" id="GO:0016491">
    <property type="term" value="F:oxidoreductase activity"/>
    <property type="evidence" value="ECO:0007669"/>
    <property type="project" value="UniProtKB-KW"/>
</dbReference>
<protein>
    <submittedName>
        <fullName evidence="2">NADPH-dependent FMN reductase</fullName>
        <ecNumber evidence="2">1.-.-.-</ecNumber>
    </submittedName>
</protein>
<keyword evidence="2" id="KW-0560">Oxidoreductase</keyword>
<dbReference type="Proteomes" id="UP001550603">
    <property type="component" value="Unassembled WGS sequence"/>
</dbReference>
<evidence type="ECO:0000259" key="1">
    <source>
        <dbReference type="Pfam" id="PF03358"/>
    </source>
</evidence>
<dbReference type="RefSeq" id="WP_063740782.1">
    <property type="nucleotide sequence ID" value="NZ_JBEYBN010000004.1"/>
</dbReference>
<organism evidence="2 3">
    <name type="scientific">Streptomyces olindensis</name>
    <dbReference type="NCBI Taxonomy" id="358823"/>
    <lineage>
        <taxon>Bacteria</taxon>
        <taxon>Bacillati</taxon>
        <taxon>Actinomycetota</taxon>
        <taxon>Actinomycetes</taxon>
        <taxon>Kitasatosporales</taxon>
        <taxon>Streptomycetaceae</taxon>
        <taxon>Streptomyces</taxon>
    </lineage>
</organism>
<dbReference type="Gene3D" id="3.40.50.360">
    <property type="match status" value="1"/>
</dbReference>
<dbReference type="SUPFAM" id="SSF52218">
    <property type="entry name" value="Flavoproteins"/>
    <property type="match status" value="1"/>
</dbReference>
<name>A0ABV2XP38_9ACTN</name>
<dbReference type="InterPro" id="IPR029039">
    <property type="entry name" value="Flavoprotein-like_sf"/>
</dbReference>
<gene>
    <name evidence="2" type="ORF">ABZ568_04890</name>
</gene>
<evidence type="ECO:0000313" key="2">
    <source>
        <dbReference type="EMBL" id="MEU2265774.1"/>
    </source>
</evidence>
<comment type="caution">
    <text evidence="2">The sequence shown here is derived from an EMBL/GenBank/DDBJ whole genome shotgun (WGS) entry which is preliminary data.</text>
</comment>
<sequence length="196" mass="20518">MTSPEALLICGSPSVGSHSREAVATAAECLAELGVTNRIWDLATRPLPILDAARHGRGMNYADPAACELVALADRADVLVLASPMYHGSFSGAMKNALDHLDTPHVQGKPVGVLAHGENLSATQVCDSLRVVVRALKGLAVPDQLVTVPTDFTRTHDGRRRLTSPAARARLTAMSRQLIALSSMSSAAGALALHGN</sequence>
<dbReference type="EMBL" id="JBEYBN010000004">
    <property type="protein sequence ID" value="MEU2265774.1"/>
    <property type="molecule type" value="Genomic_DNA"/>
</dbReference>
<evidence type="ECO:0000313" key="3">
    <source>
        <dbReference type="Proteomes" id="UP001550603"/>
    </source>
</evidence>
<feature type="domain" description="NADPH-dependent FMN reductase-like" evidence="1">
    <location>
        <begin position="6"/>
        <end position="150"/>
    </location>
</feature>
<dbReference type="InterPro" id="IPR005025">
    <property type="entry name" value="FMN_Rdtase-like_dom"/>
</dbReference>
<accession>A0ABV2XP38</accession>
<dbReference type="Pfam" id="PF03358">
    <property type="entry name" value="FMN_red"/>
    <property type="match status" value="1"/>
</dbReference>
<proteinExistence type="predicted"/>
<dbReference type="PANTHER" id="PTHR30543">
    <property type="entry name" value="CHROMATE REDUCTASE"/>
    <property type="match status" value="1"/>
</dbReference>
<dbReference type="EC" id="1.-.-.-" evidence="2"/>
<reference evidence="2 3" key="1">
    <citation type="submission" date="2024-06" db="EMBL/GenBank/DDBJ databases">
        <title>The Natural Products Discovery Center: Release of the First 8490 Sequenced Strains for Exploring Actinobacteria Biosynthetic Diversity.</title>
        <authorList>
            <person name="Kalkreuter E."/>
            <person name="Kautsar S.A."/>
            <person name="Yang D."/>
            <person name="Bader C.D."/>
            <person name="Teijaro C.N."/>
            <person name="Fluegel L."/>
            <person name="Davis C.M."/>
            <person name="Simpson J.R."/>
            <person name="Lauterbach L."/>
            <person name="Steele A.D."/>
            <person name="Gui C."/>
            <person name="Meng S."/>
            <person name="Li G."/>
            <person name="Viehrig K."/>
            <person name="Ye F."/>
            <person name="Su P."/>
            <person name="Kiefer A.F."/>
            <person name="Nichols A."/>
            <person name="Cepeda A.J."/>
            <person name="Yan W."/>
            <person name="Fan B."/>
            <person name="Jiang Y."/>
            <person name="Adhikari A."/>
            <person name="Zheng C.-J."/>
            <person name="Schuster L."/>
            <person name="Cowan T.M."/>
            <person name="Smanski M.J."/>
            <person name="Chevrette M.G."/>
            <person name="De Carvalho L.P.S."/>
            <person name="Shen B."/>
        </authorList>
    </citation>
    <scope>NUCLEOTIDE SEQUENCE [LARGE SCALE GENOMIC DNA]</scope>
    <source>
        <strain evidence="2 3">NPDC019583</strain>
    </source>
</reference>
<dbReference type="PANTHER" id="PTHR30543:SF21">
    <property type="entry name" value="NAD(P)H-DEPENDENT FMN REDUCTASE LOT6"/>
    <property type="match status" value="1"/>
</dbReference>